<evidence type="ECO:0000313" key="2">
    <source>
        <dbReference type="EMBL" id="KSW13581.1"/>
    </source>
</evidence>
<comment type="caution">
    <text evidence="2">The sequence shown here is derived from an EMBL/GenBank/DDBJ whole genome shotgun (WGS) entry which is preliminary data.</text>
</comment>
<organism evidence="2 3">
    <name type="scientific">Schaalia odontolytica</name>
    <dbReference type="NCBI Taxonomy" id="1660"/>
    <lineage>
        <taxon>Bacteria</taxon>
        <taxon>Bacillati</taxon>
        <taxon>Actinomycetota</taxon>
        <taxon>Actinomycetes</taxon>
        <taxon>Actinomycetales</taxon>
        <taxon>Actinomycetaceae</taxon>
        <taxon>Schaalia</taxon>
    </lineage>
</organism>
<sequence>MTPLLLPTQSVYLPGQAVLVEASHPGDLVVTHLGETVREVPCERPGLVELGGLSVGGYGVAQPSTGASSAVQVCASASDRLRYGFVASFRPGKDAEAVARFARRLHLTGIQFYDWAYRHADLLGGGEEYLDALDQPISLATVRALIEALRAVGTRSIGYAAVYGVGNDEWEQWEDAALLDAVGEPYSLADFLRIVDPAHPRWLEHFAADVAAAAREVGFDGFHLDQYGYPKMAVRPDGEIVDVASSFDTLIRGVREAVPSATLVFNNVNDFPTWSSPAAPQDAVYIEPWEPVTTYEALARVVTRARLVAGGKPVVLAAYQSIYDKVARDVADASTRLTMATLFSHGATQLLAGEDGRLLVDPYYVRNMPAEDETLDMLASWYDFLVANDEILVDPGIVDVTASYVGAYNADIDVSFDAAPVCWEASPGCVWRRITRAGDALVVHLINLVGQSDTVWDGPHRPVIALRGGTLRLKPLFGRVPRVCAADPDSGSTLIPLDVRIVDGQAVVSLPDLNVWQVLHVLL</sequence>
<dbReference type="EMBL" id="LLVT01000001">
    <property type="protein sequence ID" value="KSW13581.1"/>
    <property type="molecule type" value="Genomic_DNA"/>
</dbReference>
<dbReference type="OrthoDB" id="5381276at2"/>
<proteinExistence type="predicted"/>
<evidence type="ECO:0008006" key="4">
    <source>
        <dbReference type="Google" id="ProtNLM"/>
    </source>
</evidence>
<dbReference type="InterPro" id="IPR017853">
    <property type="entry name" value="GH"/>
</dbReference>
<accession>A0A0V8RZT8</accession>
<dbReference type="RefSeq" id="WP_060566328.1">
    <property type="nucleotide sequence ID" value="NZ_CP040006.1"/>
</dbReference>
<gene>
    <name evidence="2" type="ORF">APY09_04385</name>
</gene>
<dbReference type="AlphaFoldDB" id="A0A0V8RZT8"/>
<protein>
    <recommendedName>
        <fullName evidence="4">Dextranase</fullName>
    </recommendedName>
</protein>
<dbReference type="Gene3D" id="2.60.40.1180">
    <property type="entry name" value="Golgi alpha-mannosidase II"/>
    <property type="match status" value="1"/>
</dbReference>
<evidence type="ECO:0000256" key="1">
    <source>
        <dbReference type="ARBA" id="ARBA00022729"/>
    </source>
</evidence>
<evidence type="ECO:0000313" key="3">
    <source>
        <dbReference type="Proteomes" id="UP000054686"/>
    </source>
</evidence>
<reference evidence="2 3" key="1">
    <citation type="submission" date="2015-10" db="EMBL/GenBank/DDBJ databases">
        <title>Draft Genome of Actinomyces odontolyticus subsp. actinosynbacter strain XH001.</title>
        <authorList>
            <person name="Mclean J.S."/>
            <person name="He X."/>
        </authorList>
    </citation>
    <scope>NUCLEOTIDE SEQUENCE [LARGE SCALE GENOMIC DNA]</scope>
    <source>
        <strain evidence="2 3">XH001</strain>
    </source>
</reference>
<dbReference type="InterPro" id="IPR025092">
    <property type="entry name" value="Glyco_hydro_66"/>
</dbReference>
<dbReference type="Pfam" id="PF13199">
    <property type="entry name" value="Glyco_hydro_66"/>
    <property type="match status" value="1"/>
</dbReference>
<keyword evidence="1" id="KW-0732">Signal</keyword>
<dbReference type="InterPro" id="IPR013780">
    <property type="entry name" value="Glyco_hydro_b"/>
</dbReference>
<dbReference type="Proteomes" id="UP000054686">
    <property type="component" value="Unassembled WGS sequence"/>
</dbReference>
<dbReference type="Gene3D" id="3.20.20.80">
    <property type="entry name" value="Glycosidases"/>
    <property type="match status" value="1"/>
</dbReference>
<dbReference type="SUPFAM" id="SSF51445">
    <property type="entry name" value="(Trans)glycosidases"/>
    <property type="match status" value="1"/>
</dbReference>
<name>A0A0V8RZT8_9ACTO</name>